<dbReference type="RefSeq" id="WP_126678600.1">
    <property type="nucleotide sequence ID" value="NZ_RYYU01000001.1"/>
</dbReference>
<dbReference type="EMBL" id="RYYU01000001">
    <property type="protein sequence ID" value="RUL59442.1"/>
    <property type="molecule type" value="Genomic_DNA"/>
</dbReference>
<protein>
    <submittedName>
        <fullName evidence="1">Uncharacterized protein</fullName>
    </submittedName>
</protein>
<keyword evidence="2" id="KW-1185">Reference proteome</keyword>
<reference evidence="1 2" key="1">
    <citation type="submission" date="2018-12" db="EMBL/GenBank/DDBJ databases">
        <title>Genome sequencing of Prevotella sp. KCOM 3155 (= JS262).</title>
        <authorList>
            <person name="Kook J.-K."/>
            <person name="Park S.-N."/>
            <person name="Lim Y.K."/>
        </authorList>
    </citation>
    <scope>NUCLEOTIDE SEQUENCE [LARGE SCALE GENOMIC DNA]</scope>
    <source>
        <strain evidence="1 2">KCOM 3155</strain>
    </source>
</reference>
<gene>
    <name evidence="1" type="ORF">EHV08_06505</name>
</gene>
<comment type="caution">
    <text evidence="1">The sequence shown here is derived from an EMBL/GenBank/DDBJ whole genome shotgun (WGS) entry which is preliminary data.</text>
</comment>
<sequence length="101" mass="10832">MDNNRQPVSLDFVDFVRVYSGLNQTVGALGETSTEVSGAEDLHLEESIAAIIATGIDDINGSHTSTEVARYAADGARITTPRRGMNIVKMSNGEVRKVLIP</sequence>
<name>A0A3S0QTX8_9BACT</name>
<dbReference type="Proteomes" id="UP000278983">
    <property type="component" value="Unassembled WGS sequence"/>
</dbReference>
<organism evidence="1 2">
    <name type="scientific">Prevotella koreensis</name>
    <dbReference type="NCBI Taxonomy" id="2490854"/>
    <lineage>
        <taxon>Bacteria</taxon>
        <taxon>Pseudomonadati</taxon>
        <taxon>Bacteroidota</taxon>
        <taxon>Bacteroidia</taxon>
        <taxon>Bacteroidales</taxon>
        <taxon>Prevotellaceae</taxon>
        <taxon>Prevotella</taxon>
    </lineage>
</organism>
<dbReference type="OrthoDB" id="975810at2"/>
<evidence type="ECO:0000313" key="2">
    <source>
        <dbReference type="Proteomes" id="UP000278983"/>
    </source>
</evidence>
<accession>A0A3S0QTX8</accession>
<proteinExistence type="predicted"/>
<dbReference type="AlphaFoldDB" id="A0A3S0QTX8"/>
<evidence type="ECO:0000313" key="1">
    <source>
        <dbReference type="EMBL" id="RUL59442.1"/>
    </source>
</evidence>